<keyword evidence="2" id="KW-1185">Reference proteome</keyword>
<protein>
    <submittedName>
        <fullName evidence="1">Uncharacterized protein</fullName>
    </submittedName>
</protein>
<name>A0A3S3RUC9_9HYPH</name>
<dbReference type="InterPro" id="IPR036286">
    <property type="entry name" value="LexA/Signal_pep-like_sf"/>
</dbReference>
<gene>
    <name evidence="1" type="ORF">EPK99_06615</name>
</gene>
<dbReference type="SUPFAM" id="SSF51306">
    <property type="entry name" value="LexA/Signal peptidase"/>
    <property type="match status" value="1"/>
</dbReference>
<dbReference type="CDD" id="cd06462">
    <property type="entry name" value="Peptidase_S24_S26"/>
    <property type="match status" value="1"/>
</dbReference>
<accession>A0A3S3RUC9</accession>
<organism evidence="1 2">
    <name type="scientific">Neorhizobium lilium</name>
    <dbReference type="NCBI Taxonomy" id="2503024"/>
    <lineage>
        <taxon>Bacteria</taxon>
        <taxon>Pseudomonadati</taxon>
        <taxon>Pseudomonadota</taxon>
        <taxon>Alphaproteobacteria</taxon>
        <taxon>Hyphomicrobiales</taxon>
        <taxon>Rhizobiaceae</taxon>
        <taxon>Rhizobium/Agrobacterium group</taxon>
        <taxon>Neorhizobium</taxon>
    </lineage>
</organism>
<dbReference type="Proteomes" id="UP000287687">
    <property type="component" value="Unassembled WGS sequence"/>
</dbReference>
<comment type="caution">
    <text evidence="1">The sequence shown here is derived from an EMBL/GenBank/DDBJ whole genome shotgun (WGS) entry which is preliminary data.</text>
</comment>
<dbReference type="OrthoDB" id="7363968at2"/>
<evidence type="ECO:0000313" key="1">
    <source>
        <dbReference type="EMBL" id="RWX78297.1"/>
    </source>
</evidence>
<dbReference type="Gene3D" id="2.10.109.10">
    <property type="entry name" value="Umud Fragment, subunit A"/>
    <property type="match status" value="1"/>
</dbReference>
<dbReference type="AlphaFoldDB" id="A0A3S3RUC9"/>
<dbReference type="RefSeq" id="WP_128442275.1">
    <property type="nucleotide sequence ID" value="NZ_SBIP01000002.1"/>
</dbReference>
<dbReference type="EMBL" id="SBIP01000002">
    <property type="protein sequence ID" value="RWX78297.1"/>
    <property type="molecule type" value="Genomic_DNA"/>
</dbReference>
<sequence length="216" mass="24022">MKEKTAKSKSIKGHLNSWVKEAIEHSGISQTKLAKILADRKIITSNDRSIVQKMTTTRVVKAHEVFAIAEITGFPAPNQTEDDAILVPRVSKIAAGSLTELASVDNLEDFPRIPAAGLSFGVWIAMEVDGGSMDKISPHGSLIFVNLADKEMVSGRCYVFQDEDGSASYKRFYANPLRFEPWSNGDYETFYPDQMPKIIGAVYRTTFEIFTPKVRN</sequence>
<proteinExistence type="predicted"/>
<evidence type="ECO:0000313" key="2">
    <source>
        <dbReference type="Proteomes" id="UP000287687"/>
    </source>
</evidence>
<reference evidence="1 2" key="1">
    <citation type="submission" date="2019-01" db="EMBL/GenBank/DDBJ databases">
        <title>The draft genome of Rhizobium sp. 24NR.</title>
        <authorList>
            <person name="Liu L."/>
            <person name="Liang L."/>
            <person name="Shi S."/>
            <person name="Xu L."/>
            <person name="Wang X."/>
            <person name="Li L."/>
            <person name="Zhang X."/>
        </authorList>
    </citation>
    <scope>NUCLEOTIDE SEQUENCE [LARGE SCALE GENOMIC DNA]</scope>
    <source>
        <strain evidence="1 2">24NR</strain>
    </source>
</reference>